<evidence type="ECO:0000313" key="3">
    <source>
        <dbReference type="EMBL" id="KKL93000.1"/>
    </source>
</evidence>
<dbReference type="EMBL" id="LAZR01019313">
    <property type="protein sequence ID" value="KKL93000.1"/>
    <property type="molecule type" value="Genomic_DNA"/>
</dbReference>
<name>A0A0F9IGU9_9ZZZZ</name>
<dbReference type="PANTHER" id="PTHR41328:SF2">
    <property type="entry name" value="TERMINASE SMALL SUBUNIT"/>
    <property type="match status" value="1"/>
</dbReference>
<dbReference type="InterPro" id="IPR038713">
    <property type="entry name" value="Terminase_Gp1_N_sf"/>
</dbReference>
<evidence type="ECO:0000256" key="1">
    <source>
        <dbReference type="ARBA" id="ARBA00022612"/>
    </source>
</evidence>
<organism evidence="3">
    <name type="scientific">marine sediment metagenome</name>
    <dbReference type="NCBI Taxonomy" id="412755"/>
    <lineage>
        <taxon>unclassified sequences</taxon>
        <taxon>metagenomes</taxon>
        <taxon>ecological metagenomes</taxon>
    </lineage>
</organism>
<keyword evidence="1" id="KW-1188">Viral release from host cell</keyword>
<evidence type="ECO:0000256" key="2">
    <source>
        <dbReference type="ARBA" id="ARBA00023219"/>
    </source>
</evidence>
<reference evidence="3" key="1">
    <citation type="journal article" date="2015" name="Nature">
        <title>Complex archaea that bridge the gap between prokaryotes and eukaryotes.</title>
        <authorList>
            <person name="Spang A."/>
            <person name="Saw J.H."/>
            <person name="Jorgensen S.L."/>
            <person name="Zaremba-Niedzwiedzka K."/>
            <person name="Martijn J."/>
            <person name="Lind A.E."/>
            <person name="van Eijk R."/>
            <person name="Schleper C."/>
            <person name="Guy L."/>
            <person name="Ettema T.J."/>
        </authorList>
    </citation>
    <scope>NUCLEOTIDE SEQUENCE</scope>
</reference>
<proteinExistence type="predicted"/>
<dbReference type="Pfam" id="PF03592">
    <property type="entry name" value="Terminase_2"/>
    <property type="match status" value="1"/>
</dbReference>
<gene>
    <name evidence="3" type="ORF">LCGC14_1879090</name>
</gene>
<dbReference type="AlphaFoldDB" id="A0A0F9IGU9"/>
<keyword evidence="2" id="KW-0231">Viral genome packaging</keyword>
<dbReference type="InterPro" id="IPR052404">
    <property type="entry name" value="SPP1-like_terminase"/>
</dbReference>
<dbReference type="Gene3D" id="1.10.10.1400">
    <property type="entry name" value="Terminase, small subunit, N-terminal DNA-binding domain, HTH motif"/>
    <property type="match status" value="1"/>
</dbReference>
<evidence type="ECO:0008006" key="4">
    <source>
        <dbReference type="Google" id="ProtNLM"/>
    </source>
</evidence>
<dbReference type="PANTHER" id="PTHR41328">
    <property type="entry name" value="TERMINASE SMALL SUBUNIT-RELATED"/>
    <property type="match status" value="1"/>
</dbReference>
<sequence>MAKRRKSPGSARKKLTLKELSFVLEYLIDGNATQAYIRSNYSNCTPESARRIASKLLTKVDIQAAIQRHRDNAIKNTELNLENVLGKLWTIASVNVRDFYDHKGNLIAIRKLPEDVSIAIAGIESEEIRRGAGKKKQQKGSILKKIKTYNVVDALKDLRKHFVPDTVNIGISPEMLKLTMDIINALPPKEAKRVWGIVESQVKALSEKAGPSNL</sequence>
<protein>
    <recommendedName>
        <fullName evidence="4">Terminase small subunit</fullName>
    </recommendedName>
</protein>
<accession>A0A0F9IGU9</accession>
<comment type="caution">
    <text evidence="3">The sequence shown here is derived from an EMBL/GenBank/DDBJ whole genome shotgun (WGS) entry which is preliminary data.</text>
</comment>
<dbReference type="GO" id="GO:0051276">
    <property type="term" value="P:chromosome organization"/>
    <property type="evidence" value="ECO:0007669"/>
    <property type="project" value="InterPro"/>
</dbReference>
<dbReference type="InterPro" id="IPR005335">
    <property type="entry name" value="Terminase_ssu"/>
</dbReference>